<evidence type="ECO:0000313" key="2">
    <source>
        <dbReference type="EMBL" id="KZV19134.1"/>
    </source>
</evidence>
<dbReference type="Proteomes" id="UP000250235">
    <property type="component" value="Unassembled WGS sequence"/>
</dbReference>
<feature type="compositionally biased region" description="Basic residues" evidence="1">
    <location>
        <begin position="349"/>
        <end position="360"/>
    </location>
</feature>
<reference evidence="2 3" key="1">
    <citation type="journal article" date="2015" name="Proc. Natl. Acad. Sci. U.S.A.">
        <title>The resurrection genome of Boea hygrometrica: A blueprint for survival of dehydration.</title>
        <authorList>
            <person name="Xiao L."/>
            <person name="Yang G."/>
            <person name="Zhang L."/>
            <person name="Yang X."/>
            <person name="Zhao S."/>
            <person name="Ji Z."/>
            <person name="Zhou Q."/>
            <person name="Hu M."/>
            <person name="Wang Y."/>
            <person name="Chen M."/>
            <person name="Xu Y."/>
            <person name="Jin H."/>
            <person name="Xiao X."/>
            <person name="Hu G."/>
            <person name="Bao F."/>
            <person name="Hu Y."/>
            <person name="Wan P."/>
            <person name="Li L."/>
            <person name="Deng X."/>
            <person name="Kuang T."/>
            <person name="Xiang C."/>
            <person name="Zhu J.K."/>
            <person name="Oliver M.J."/>
            <person name="He Y."/>
        </authorList>
    </citation>
    <scope>NUCLEOTIDE SEQUENCE [LARGE SCALE GENOMIC DNA]</scope>
    <source>
        <strain evidence="3">cv. XS01</strain>
    </source>
</reference>
<dbReference type="AlphaFoldDB" id="A0A2Z7AIV5"/>
<name>A0A2Z7AIV5_9LAMI</name>
<proteinExistence type="predicted"/>
<keyword evidence="3" id="KW-1185">Reference proteome</keyword>
<feature type="region of interest" description="Disordered" evidence="1">
    <location>
        <begin position="341"/>
        <end position="365"/>
    </location>
</feature>
<organism evidence="2 3">
    <name type="scientific">Dorcoceras hygrometricum</name>
    <dbReference type="NCBI Taxonomy" id="472368"/>
    <lineage>
        <taxon>Eukaryota</taxon>
        <taxon>Viridiplantae</taxon>
        <taxon>Streptophyta</taxon>
        <taxon>Embryophyta</taxon>
        <taxon>Tracheophyta</taxon>
        <taxon>Spermatophyta</taxon>
        <taxon>Magnoliopsida</taxon>
        <taxon>eudicotyledons</taxon>
        <taxon>Gunneridae</taxon>
        <taxon>Pentapetalae</taxon>
        <taxon>asterids</taxon>
        <taxon>lamiids</taxon>
        <taxon>Lamiales</taxon>
        <taxon>Gesneriaceae</taxon>
        <taxon>Didymocarpoideae</taxon>
        <taxon>Trichosporeae</taxon>
        <taxon>Loxocarpinae</taxon>
        <taxon>Dorcoceras</taxon>
    </lineage>
</organism>
<gene>
    <name evidence="2" type="ORF">F511_40763</name>
</gene>
<dbReference type="EMBL" id="KV016824">
    <property type="protein sequence ID" value="KZV19134.1"/>
    <property type="molecule type" value="Genomic_DNA"/>
</dbReference>
<protein>
    <submittedName>
        <fullName evidence="2">Uncharacterized protein</fullName>
    </submittedName>
</protein>
<evidence type="ECO:0000256" key="1">
    <source>
        <dbReference type="SAM" id="MobiDB-lite"/>
    </source>
</evidence>
<evidence type="ECO:0000313" key="3">
    <source>
        <dbReference type="Proteomes" id="UP000250235"/>
    </source>
</evidence>
<sequence>MSFVKASVIYDSCESVRYDDQNSSKLNKKGKAGIGYLRPENSKPSWLKNRLDKGKAKAGSKSFVSHQRRRSSKKVKSVWRKVQPRRDLNGQNIKPTLNRSHNISAQNLMDYHTGKTVKISLRRTLTQLSEMASSYISNAMQIIFDSVLGIQDNDGMELEQFFDIALIQDGDVTCAVSGKYVEISASRFVGVFNLPTDGLIDLSEVPNDLVAGKNSVLKIWRPCGNFGRGEDLPSLENYICEDREHKGFDAQICVLLKGDPAVTLGEAKTFPPSKIISAKTVNTYVATNKKIDARGEIDEPDEATVKKRTSSGKAVSKEKYLAIVLVALYAEPIQTVDLTSAMPAAHPPAPKRKTPKRKLRMTAGSDDDIVEEESAVETVVVEQKRTTSVDDVDTIIEEVIAAIAQMEQADFVESAVAEGIEMETDLTKSDDIVAERSIAVTDEEVLEPLSKVLETSMSPMSDDESLTIEEHLAKIPEGMMLPSLTSAEPTKSSYVVQLILEVLRMVIGTGHIFPRLLLMIKGRDLSRSQILYRGTRPYTLAEAVSTGVHTYGNDIRILTKRNLPYNGAGLTAYYCQEFKKDLVPYLDSSTVERRL</sequence>
<accession>A0A2Z7AIV5</accession>